<feature type="region of interest" description="Disordered" evidence="1">
    <location>
        <begin position="89"/>
        <end position="121"/>
    </location>
</feature>
<organism evidence="3">
    <name type="scientific">Pelagomonas calceolata</name>
    <dbReference type="NCBI Taxonomy" id="35677"/>
    <lineage>
        <taxon>Eukaryota</taxon>
        <taxon>Sar</taxon>
        <taxon>Stramenopiles</taxon>
        <taxon>Ochrophyta</taxon>
        <taxon>Pelagophyceae</taxon>
        <taxon>Pelagomonadales</taxon>
        <taxon>Pelagomonadaceae</taxon>
        <taxon>Pelagomonas</taxon>
    </lineage>
</organism>
<feature type="region of interest" description="Disordered" evidence="1">
    <location>
        <begin position="317"/>
        <end position="345"/>
    </location>
</feature>
<feature type="compositionally biased region" description="Acidic residues" evidence="1">
    <location>
        <begin position="89"/>
        <end position="105"/>
    </location>
</feature>
<evidence type="ECO:0000256" key="1">
    <source>
        <dbReference type="SAM" id="MobiDB-lite"/>
    </source>
</evidence>
<dbReference type="Proteomes" id="UP000789595">
    <property type="component" value="Unassembled WGS sequence"/>
</dbReference>
<dbReference type="EMBL" id="HBIW01023054">
    <property type="protein sequence ID" value="CAE0704448.1"/>
    <property type="molecule type" value="Transcribed_RNA"/>
</dbReference>
<dbReference type="EMBL" id="CAKKNE010000005">
    <property type="protein sequence ID" value="CAH0377037.1"/>
    <property type="molecule type" value="Genomic_DNA"/>
</dbReference>
<keyword evidence="5" id="KW-1185">Reference proteome</keyword>
<feature type="domain" description="Apoptosis-antagonizing transcription factor C-terminal" evidence="2">
    <location>
        <begin position="339"/>
        <end position="379"/>
    </location>
</feature>
<evidence type="ECO:0000313" key="3">
    <source>
        <dbReference type="EMBL" id="CAE0704448.1"/>
    </source>
</evidence>
<proteinExistence type="predicted"/>
<accession>A0A7S4ECT8</accession>
<dbReference type="PANTHER" id="PTHR15565:SF0">
    <property type="entry name" value="PROTEIN AATF"/>
    <property type="match status" value="1"/>
</dbReference>
<name>A0A7S4ECT8_9STRA</name>
<feature type="compositionally biased region" description="Polar residues" evidence="1">
    <location>
        <begin position="106"/>
        <end position="116"/>
    </location>
</feature>
<dbReference type="AlphaFoldDB" id="A0A7S4ECT8"/>
<dbReference type="Pfam" id="PF08164">
    <property type="entry name" value="TRAUB"/>
    <property type="match status" value="1"/>
</dbReference>
<dbReference type="InterPro" id="IPR012617">
    <property type="entry name" value="AATF_C"/>
</dbReference>
<reference evidence="4" key="2">
    <citation type="submission" date="2021-11" db="EMBL/GenBank/DDBJ databases">
        <authorList>
            <consortium name="Genoscope - CEA"/>
            <person name="William W."/>
        </authorList>
    </citation>
    <scope>NUCLEOTIDE SEQUENCE</scope>
</reference>
<evidence type="ECO:0000313" key="5">
    <source>
        <dbReference type="Proteomes" id="UP000789595"/>
    </source>
</evidence>
<sequence length="380" mass="41047">MNALVESLLAPAPEVDPEDATNFDDGTAARTSTGFKAGEDLAVIPKRRLVDDGEAPVGLAKSSRAELFDDGLDSGDDDVVAEDDDDIDEAIYGDDDNDESDESDEPQATRQMSVFSKTDDGVDDLLDSFDAEDQAGAAKAAEKAPAKTRAARCARAHADLEADVLEFRVLLEGALRAAAKVEPGQCDPDAAAACQQLCAAFLELRDAASGVEERERDIADADALWEELEEGHRQKRPKWEAAAEAWRRKTHLGAAQASMGLKATNLGPFEQARLAATQDEERARKKMHPKRPDGSPNVEFYDDAGLYKAWLRDYASRSGSRKGGSAVPMQQRSSGGGVSRGSKGRGLRFEAHEKLKNFMFPVPRAPPPVDVDMLVASLFK</sequence>
<feature type="region of interest" description="Disordered" evidence="1">
    <location>
        <begin position="278"/>
        <end position="298"/>
    </location>
</feature>
<evidence type="ECO:0000259" key="2">
    <source>
        <dbReference type="Pfam" id="PF08164"/>
    </source>
</evidence>
<reference evidence="3" key="1">
    <citation type="submission" date="2021-01" db="EMBL/GenBank/DDBJ databases">
        <authorList>
            <person name="Corre E."/>
            <person name="Pelletier E."/>
            <person name="Niang G."/>
            <person name="Scheremetjew M."/>
            <person name="Finn R."/>
            <person name="Kale V."/>
            <person name="Holt S."/>
            <person name="Cochrane G."/>
            <person name="Meng A."/>
            <person name="Brown T."/>
            <person name="Cohen L."/>
        </authorList>
    </citation>
    <scope>NUCLEOTIDE SEQUENCE</scope>
    <source>
        <strain evidence="3">CCMP1756</strain>
    </source>
</reference>
<feature type="region of interest" description="Disordered" evidence="1">
    <location>
        <begin position="1"/>
        <end position="32"/>
    </location>
</feature>
<gene>
    <name evidence="3" type="ORF">PCAL00307_LOCUS19896</name>
    <name evidence="4" type="ORF">PECAL_5P16220</name>
</gene>
<dbReference type="GO" id="GO:0005730">
    <property type="term" value="C:nucleolus"/>
    <property type="evidence" value="ECO:0007669"/>
    <property type="project" value="TreeGrafter"/>
</dbReference>
<dbReference type="PANTHER" id="PTHR15565">
    <property type="entry name" value="AATF PROTEIN APOPTOSIS ANTAGONIZING TRANSCRIPTION FACTOR"/>
    <property type="match status" value="1"/>
</dbReference>
<protein>
    <recommendedName>
        <fullName evidence="2">Apoptosis-antagonizing transcription factor C-terminal domain-containing protein</fullName>
    </recommendedName>
</protein>
<evidence type="ECO:0000313" key="4">
    <source>
        <dbReference type="EMBL" id="CAH0377037.1"/>
    </source>
</evidence>
<dbReference type="InterPro" id="IPR039223">
    <property type="entry name" value="AATF/Bfr2"/>
</dbReference>
<dbReference type="OrthoDB" id="5783963at2759"/>